<dbReference type="KEGG" id="abas:ACPOL_6854"/>
<dbReference type="Gene3D" id="3.90.1150.30">
    <property type="match status" value="1"/>
</dbReference>
<proteinExistence type="predicted"/>
<evidence type="ECO:0000313" key="2">
    <source>
        <dbReference type="Proteomes" id="UP000253606"/>
    </source>
</evidence>
<dbReference type="SUPFAM" id="SSF142906">
    <property type="entry name" value="YjbR-like"/>
    <property type="match status" value="1"/>
</dbReference>
<protein>
    <submittedName>
        <fullName evidence="1">Uncharacterized protein</fullName>
    </submittedName>
</protein>
<gene>
    <name evidence="1" type="ORF">ACPOL_6854</name>
</gene>
<dbReference type="AlphaFoldDB" id="A0A2Z5G9W4"/>
<dbReference type="InterPro" id="IPR038056">
    <property type="entry name" value="YjbR-like_sf"/>
</dbReference>
<keyword evidence="1" id="KW-0614">Plasmid</keyword>
<evidence type="ECO:0000313" key="1">
    <source>
        <dbReference type="EMBL" id="AXC16062.1"/>
    </source>
</evidence>
<organism evidence="1 2">
    <name type="scientific">Acidisarcina polymorpha</name>
    <dbReference type="NCBI Taxonomy" id="2211140"/>
    <lineage>
        <taxon>Bacteria</taxon>
        <taxon>Pseudomonadati</taxon>
        <taxon>Acidobacteriota</taxon>
        <taxon>Terriglobia</taxon>
        <taxon>Terriglobales</taxon>
        <taxon>Acidobacteriaceae</taxon>
        <taxon>Acidisarcina</taxon>
    </lineage>
</organism>
<geneLocation type="plasmid" evidence="2">
    <name>pacpol2</name>
</geneLocation>
<sequence length="174" mass="19219">MGLINIHGRMRQFVAEPHQLSLLIAEADEYARATLRMLVPKAKLSSEIITICSVQTCLQATRLSRLTKICLALPGVRIKNTGDHATFLVNGRNFAHYLSDYQGDGIIGVCCRLRARKTSTKPLLSTTSTWFTPTSVALISWVGLRLDLSAVDWDEVSDLIQSSYLRVVASASKL</sequence>
<name>A0A2Z5G9W4_9BACT</name>
<dbReference type="Proteomes" id="UP000253606">
    <property type="component" value="Plasmid pACPOL2"/>
</dbReference>
<reference evidence="1 2" key="1">
    <citation type="journal article" date="2018" name="Front. Microbiol.">
        <title>Hydrolytic Capabilities as a Key to Environmental Success: Chitinolytic and Cellulolytic Acidobacteria From Acidic Sub-arctic Soils and Boreal Peatlands.</title>
        <authorList>
            <person name="Belova S.E."/>
            <person name="Ravin N.V."/>
            <person name="Pankratov T.A."/>
            <person name="Rakitin A.L."/>
            <person name="Ivanova A.A."/>
            <person name="Beletsky A.V."/>
            <person name="Mardanov A.V."/>
            <person name="Sinninghe Damste J.S."/>
            <person name="Dedysh S.N."/>
        </authorList>
    </citation>
    <scope>NUCLEOTIDE SEQUENCE [LARGE SCALE GENOMIC DNA]</scope>
    <source>
        <strain evidence="1 2">SBC82</strain>
        <plasmid evidence="2">pacpol2</plasmid>
    </source>
</reference>
<keyword evidence="2" id="KW-1185">Reference proteome</keyword>
<dbReference type="EMBL" id="CP030842">
    <property type="protein sequence ID" value="AXC16062.1"/>
    <property type="molecule type" value="Genomic_DNA"/>
</dbReference>
<accession>A0A2Z5G9W4</accession>